<feature type="region of interest" description="Disordered" evidence="1">
    <location>
        <begin position="175"/>
        <end position="201"/>
    </location>
</feature>
<dbReference type="InterPro" id="IPR008984">
    <property type="entry name" value="SMAD_FHA_dom_sf"/>
</dbReference>
<dbReference type="Gene3D" id="2.60.200.20">
    <property type="match status" value="1"/>
</dbReference>
<dbReference type="AlphaFoldDB" id="A0A1F6TQ85"/>
<dbReference type="EMBL" id="MFSY01000024">
    <property type="protein sequence ID" value="OGI47272.1"/>
    <property type="molecule type" value="Genomic_DNA"/>
</dbReference>
<sequence length="223" mass="23456">MAKLVIKFGNEVIDHVELRQGDMKVGRKPGCDIHIDNLAISGEHANIFTIGEDSFIQDLGSTNGTFVNGKKISKHHLREGDSISIGKHSLVYLGESAAPGAGETQDDFTKTVIITSPGLREPVKPPAAPAGAKPAGGQQGAIMVLNGANSGKRIELAKTVTSLGRTGKSAGKITRSADGYTLTGNDTDEVPKLNGRPVPNNGARLKNGDIIEVAGTRLQFLLR</sequence>
<comment type="caution">
    <text evidence="3">The sequence shown here is derived from an EMBL/GenBank/DDBJ whole genome shotgun (WGS) entry which is preliminary data.</text>
</comment>
<dbReference type="Pfam" id="PF00498">
    <property type="entry name" value="FHA"/>
    <property type="match status" value="1"/>
</dbReference>
<gene>
    <name evidence="3" type="ORF">A2637_04795</name>
</gene>
<evidence type="ECO:0000256" key="1">
    <source>
        <dbReference type="SAM" id="MobiDB-lite"/>
    </source>
</evidence>
<reference evidence="3 4" key="1">
    <citation type="journal article" date="2016" name="Nat. Commun.">
        <title>Thousands of microbial genomes shed light on interconnected biogeochemical processes in an aquifer system.</title>
        <authorList>
            <person name="Anantharaman K."/>
            <person name="Brown C.T."/>
            <person name="Hug L.A."/>
            <person name="Sharon I."/>
            <person name="Castelle C.J."/>
            <person name="Probst A.J."/>
            <person name="Thomas B.C."/>
            <person name="Singh A."/>
            <person name="Wilkins M.J."/>
            <person name="Karaoz U."/>
            <person name="Brodie E.L."/>
            <person name="Williams K.H."/>
            <person name="Hubbard S.S."/>
            <person name="Banfield J.F."/>
        </authorList>
    </citation>
    <scope>NUCLEOTIDE SEQUENCE [LARGE SCALE GENOMIC DNA]</scope>
</reference>
<evidence type="ECO:0000313" key="3">
    <source>
        <dbReference type="EMBL" id="OGI47272.1"/>
    </source>
</evidence>
<dbReference type="Proteomes" id="UP000179360">
    <property type="component" value="Unassembled WGS sequence"/>
</dbReference>
<dbReference type="CDD" id="cd00060">
    <property type="entry name" value="FHA"/>
    <property type="match status" value="1"/>
</dbReference>
<evidence type="ECO:0000259" key="2">
    <source>
        <dbReference type="PROSITE" id="PS50006"/>
    </source>
</evidence>
<dbReference type="InterPro" id="IPR000253">
    <property type="entry name" value="FHA_dom"/>
</dbReference>
<dbReference type="SUPFAM" id="SSF49879">
    <property type="entry name" value="SMAD/FHA domain"/>
    <property type="match status" value="2"/>
</dbReference>
<dbReference type="PANTHER" id="PTHR23308">
    <property type="entry name" value="NUCLEAR INHIBITOR OF PROTEIN PHOSPHATASE-1"/>
    <property type="match status" value="1"/>
</dbReference>
<organism evidence="3 4">
    <name type="scientific">Candidatus Muproteobacteria bacterium RIFCSPHIGHO2_01_FULL_65_16</name>
    <dbReference type="NCBI Taxonomy" id="1817764"/>
    <lineage>
        <taxon>Bacteria</taxon>
        <taxon>Pseudomonadati</taxon>
        <taxon>Pseudomonadota</taxon>
        <taxon>Candidatus Muproteobacteria</taxon>
    </lineage>
</organism>
<protein>
    <recommendedName>
        <fullName evidence="2">FHA domain-containing protein</fullName>
    </recommendedName>
</protein>
<evidence type="ECO:0000313" key="4">
    <source>
        <dbReference type="Proteomes" id="UP000179360"/>
    </source>
</evidence>
<dbReference type="STRING" id="1817764.A2637_04795"/>
<feature type="domain" description="FHA" evidence="2">
    <location>
        <begin position="23"/>
        <end position="72"/>
    </location>
</feature>
<dbReference type="SMART" id="SM00240">
    <property type="entry name" value="FHA"/>
    <property type="match status" value="1"/>
</dbReference>
<accession>A0A1F6TQ85</accession>
<name>A0A1F6TQ85_9PROT</name>
<dbReference type="InterPro" id="IPR050923">
    <property type="entry name" value="Cell_Proc_Reg/RNA_Proc"/>
</dbReference>
<dbReference type="PROSITE" id="PS50006">
    <property type="entry name" value="FHA_DOMAIN"/>
    <property type="match status" value="1"/>
</dbReference>
<proteinExistence type="predicted"/>